<dbReference type="Proteomes" id="UP000267096">
    <property type="component" value="Unassembled WGS sequence"/>
</dbReference>
<sequence length="67" mass="7674">MLGYTENLLGAWQLVRKTGRAHTKQPFLGENQNSQQNNYFALVANVFIVEFIPYLTGEKSLPTYPVR</sequence>
<keyword evidence="2" id="KW-1185">Reference proteome</keyword>
<name>A0A0M3KK28_ANISI</name>
<evidence type="ECO:0000313" key="2">
    <source>
        <dbReference type="Proteomes" id="UP000267096"/>
    </source>
</evidence>
<organism evidence="3">
    <name type="scientific">Anisakis simplex</name>
    <name type="common">Herring worm</name>
    <dbReference type="NCBI Taxonomy" id="6269"/>
    <lineage>
        <taxon>Eukaryota</taxon>
        <taxon>Metazoa</taxon>
        <taxon>Ecdysozoa</taxon>
        <taxon>Nematoda</taxon>
        <taxon>Chromadorea</taxon>
        <taxon>Rhabditida</taxon>
        <taxon>Spirurina</taxon>
        <taxon>Ascaridomorpha</taxon>
        <taxon>Ascaridoidea</taxon>
        <taxon>Anisakidae</taxon>
        <taxon>Anisakis</taxon>
        <taxon>Anisakis simplex complex</taxon>
    </lineage>
</organism>
<evidence type="ECO:0000313" key="1">
    <source>
        <dbReference type="EMBL" id="VDK79176.1"/>
    </source>
</evidence>
<dbReference type="OrthoDB" id="5850767at2759"/>
<dbReference type="InterPro" id="IPR012292">
    <property type="entry name" value="Globin/Proto"/>
</dbReference>
<accession>A0A0M3KK28</accession>
<dbReference type="Gene3D" id="1.10.490.10">
    <property type="entry name" value="Globins"/>
    <property type="match status" value="1"/>
</dbReference>
<dbReference type="AlphaFoldDB" id="A0A0M3KK28"/>
<reference evidence="3" key="1">
    <citation type="submission" date="2017-02" db="UniProtKB">
        <authorList>
            <consortium name="WormBaseParasite"/>
        </authorList>
    </citation>
    <scope>IDENTIFICATION</scope>
</reference>
<proteinExistence type="predicted"/>
<evidence type="ECO:0000313" key="3">
    <source>
        <dbReference type="WBParaSite" id="ASIM_0002135601-mRNA-1"/>
    </source>
</evidence>
<dbReference type="WBParaSite" id="ASIM_0002135601-mRNA-1">
    <property type="protein sequence ID" value="ASIM_0002135601-mRNA-1"/>
    <property type="gene ID" value="ASIM_0002135601"/>
</dbReference>
<dbReference type="GO" id="GO:0019825">
    <property type="term" value="F:oxygen binding"/>
    <property type="evidence" value="ECO:0007669"/>
    <property type="project" value="InterPro"/>
</dbReference>
<reference evidence="1 2" key="2">
    <citation type="submission" date="2018-11" db="EMBL/GenBank/DDBJ databases">
        <authorList>
            <consortium name="Pathogen Informatics"/>
        </authorList>
    </citation>
    <scope>NUCLEOTIDE SEQUENCE [LARGE SCALE GENOMIC DNA]</scope>
</reference>
<dbReference type="EMBL" id="UYRR01040468">
    <property type="protein sequence ID" value="VDK79176.1"/>
    <property type="molecule type" value="Genomic_DNA"/>
</dbReference>
<protein>
    <submittedName>
        <fullName evidence="3">Transposase</fullName>
    </submittedName>
</protein>
<gene>
    <name evidence="1" type="ORF">ASIM_LOCUS20726</name>
</gene>
<dbReference type="GO" id="GO:0020037">
    <property type="term" value="F:heme binding"/>
    <property type="evidence" value="ECO:0007669"/>
    <property type="project" value="InterPro"/>
</dbReference>